<sequence length="528" mass="59892">MEGVVCAWLRNDLRLHDNSVLHQAAAVASRKNLRVLPVYVFDPRYFQRTRYGTLRTGALRGLFLLQSVLALKRQLRRVGSDLLIKVGRPEKVLPALLEPHADTYVLTQQEVTSAELTIDGGVRRALDDRCQWQYCWGSTLFHKDDIGCASGLDNVPEYFNQFVKCVWSGQTRSSSAAQVDIPRVAQLVRPCLPDLAPGSLPLPEAHDLGFEPGWRDLPYAEELPEPASCKEFFGGEALALERLSDYVWKTDFQYTLHSDRLKHFGEYYASKLGPWIAHGCLSPRKVFEEVRRFESDSPGAPHTQRLAVELTWRDFFRFLSGKHGNSIFRQGGLKGYKRNWKQDVRLFNLWSEGRTGYPLVDACMRELQSTGLPSNQARLNAASFLACSMSFDWRRGADWFESHLLDYDVTSNWGNWVRCAGLTEGRLDSFNVVKQSQKLDPDGVYLKRWLPELEQVAAPLIHEPWLMTAEEASELGASAYPAPCIDPTFFEGRHGPRQGAARIPPERYKLDEKELSRAARAAHFSSSV</sequence>
<dbReference type="InterPro" id="IPR002081">
    <property type="entry name" value="Cryptochrome/DNA_photolyase_1"/>
</dbReference>
<dbReference type="Gene3D" id="3.40.50.620">
    <property type="entry name" value="HUPs"/>
    <property type="match status" value="1"/>
</dbReference>
<dbReference type="Pfam" id="PF03441">
    <property type="entry name" value="FAD_binding_7"/>
    <property type="match status" value="1"/>
</dbReference>
<dbReference type="PROSITE" id="PS00394">
    <property type="entry name" value="DNA_PHOTOLYASES_1_1"/>
    <property type="match status" value="1"/>
</dbReference>
<keyword evidence="10" id="KW-1185">Reference proteome</keyword>
<dbReference type="Gene3D" id="1.25.40.80">
    <property type="match status" value="1"/>
</dbReference>
<evidence type="ECO:0000256" key="2">
    <source>
        <dbReference type="ARBA" id="ARBA00022630"/>
    </source>
</evidence>
<protein>
    <recommendedName>
        <fullName evidence="7">Cryptochrome DASH</fullName>
    </recommendedName>
</protein>
<dbReference type="SUPFAM" id="SSF48173">
    <property type="entry name" value="Cryptochrome/photolyase FAD-binding domain"/>
    <property type="match status" value="1"/>
</dbReference>
<keyword evidence="4 7" id="KW-0157">Chromophore</keyword>
<evidence type="ECO:0000256" key="3">
    <source>
        <dbReference type="ARBA" id="ARBA00022827"/>
    </source>
</evidence>
<dbReference type="PANTHER" id="PTHR11455">
    <property type="entry name" value="CRYPTOCHROME"/>
    <property type="match status" value="1"/>
</dbReference>
<dbReference type="InterPro" id="IPR036155">
    <property type="entry name" value="Crypto/Photolyase_N_sf"/>
</dbReference>
<feature type="binding site" evidence="5">
    <location>
        <begin position="309"/>
        <end position="316"/>
    </location>
    <ligand>
        <name>FAD</name>
        <dbReference type="ChEBI" id="CHEBI:57692"/>
    </ligand>
</feature>
<dbReference type="GO" id="GO:0003904">
    <property type="term" value="F:deoxyribodipyrimidine photo-lyase activity"/>
    <property type="evidence" value="ECO:0007669"/>
    <property type="project" value="TreeGrafter"/>
</dbReference>
<dbReference type="EMBL" id="CAJNDS010000551">
    <property type="protein sequence ID" value="CAE7217415.1"/>
    <property type="molecule type" value="Genomic_DNA"/>
</dbReference>
<gene>
    <name evidence="9" type="ORF">SNAT2548_LOCUS7726</name>
</gene>
<dbReference type="InterPro" id="IPR006050">
    <property type="entry name" value="DNA_photolyase_N"/>
</dbReference>
<dbReference type="OrthoDB" id="444763at2759"/>
<evidence type="ECO:0000256" key="6">
    <source>
        <dbReference type="PIRSR" id="PIRSR602081-2"/>
    </source>
</evidence>
<feature type="binding site" evidence="5">
    <location>
        <position position="254"/>
    </location>
    <ligand>
        <name>FAD</name>
        <dbReference type="ChEBI" id="CHEBI:57692"/>
    </ligand>
</feature>
<dbReference type="PROSITE" id="PS51645">
    <property type="entry name" value="PHR_CRY_ALPHA_BETA"/>
    <property type="match status" value="1"/>
</dbReference>
<dbReference type="PANTHER" id="PTHR11455:SF22">
    <property type="entry name" value="CRYPTOCHROME DASH"/>
    <property type="match status" value="1"/>
</dbReference>
<organism evidence="9 10">
    <name type="scientific">Symbiodinium natans</name>
    <dbReference type="NCBI Taxonomy" id="878477"/>
    <lineage>
        <taxon>Eukaryota</taxon>
        <taxon>Sar</taxon>
        <taxon>Alveolata</taxon>
        <taxon>Dinophyceae</taxon>
        <taxon>Suessiales</taxon>
        <taxon>Symbiodiniaceae</taxon>
        <taxon>Symbiodinium</taxon>
    </lineage>
</organism>
<dbReference type="NCBIfam" id="TIGR02765">
    <property type="entry name" value="crypto_DASH"/>
    <property type="match status" value="1"/>
</dbReference>
<feature type="binding site" evidence="5">
    <location>
        <begin position="406"/>
        <end position="408"/>
    </location>
    <ligand>
        <name>FAD</name>
        <dbReference type="ChEBI" id="CHEBI:57692"/>
    </ligand>
</feature>
<evidence type="ECO:0000256" key="5">
    <source>
        <dbReference type="PIRSR" id="PIRSR602081-1"/>
    </source>
</evidence>
<feature type="site" description="Electron transfer via tryptophanyl radical" evidence="6">
    <location>
        <position position="393"/>
    </location>
</feature>
<comment type="cofactor">
    <cofactor evidence="5 7">
        <name>FAD</name>
        <dbReference type="ChEBI" id="CHEBI:57692"/>
    </cofactor>
    <text evidence="5 7">Binds 1 FAD per subunit.</text>
</comment>
<evidence type="ECO:0000259" key="8">
    <source>
        <dbReference type="PROSITE" id="PS51645"/>
    </source>
</evidence>
<dbReference type="InterPro" id="IPR014133">
    <property type="entry name" value="Cry_DASH"/>
</dbReference>
<evidence type="ECO:0000256" key="7">
    <source>
        <dbReference type="RuleBase" id="RU367151"/>
    </source>
</evidence>
<dbReference type="InterPro" id="IPR036134">
    <property type="entry name" value="Crypto/Photolyase_FAD-like_sf"/>
</dbReference>
<dbReference type="AlphaFoldDB" id="A0A812K5R1"/>
<dbReference type="PRINTS" id="PR00147">
    <property type="entry name" value="DNAPHOTLYASE"/>
</dbReference>
<evidence type="ECO:0000256" key="4">
    <source>
        <dbReference type="ARBA" id="ARBA00022991"/>
    </source>
</evidence>
<dbReference type="GO" id="GO:0003677">
    <property type="term" value="F:DNA binding"/>
    <property type="evidence" value="ECO:0007669"/>
    <property type="project" value="TreeGrafter"/>
</dbReference>
<proteinExistence type="inferred from homology"/>
<feature type="domain" description="Photolyase/cryptochrome alpha/beta" evidence="8">
    <location>
        <begin position="3"/>
        <end position="140"/>
    </location>
</feature>
<dbReference type="GO" id="GO:0071949">
    <property type="term" value="F:FAD binding"/>
    <property type="evidence" value="ECO:0007669"/>
    <property type="project" value="TreeGrafter"/>
</dbReference>
<feature type="site" description="Electron transfer via tryptophanyl radical" evidence="6">
    <location>
        <position position="416"/>
    </location>
</feature>
<name>A0A812K5R1_9DINO</name>
<comment type="cofactor">
    <cofactor evidence="7">
        <name>(6R)-5,10-methylene-5,6,7,8-tetrahydrofolate</name>
        <dbReference type="ChEBI" id="CHEBI:15636"/>
    </cofactor>
    <text evidence="7">Binds 1 5,10-methenyltetrahydrofolate (MTHF) per subunit.</text>
</comment>
<dbReference type="GO" id="GO:0000719">
    <property type="term" value="P:photoreactive repair"/>
    <property type="evidence" value="ECO:0007669"/>
    <property type="project" value="TreeGrafter"/>
</dbReference>
<reference evidence="9" key="1">
    <citation type="submission" date="2021-02" db="EMBL/GenBank/DDBJ databases">
        <authorList>
            <person name="Dougan E. K."/>
            <person name="Rhodes N."/>
            <person name="Thang M."/>
            <person name="Chan C."/>
        </authorList>
    </citation>
    <scope>NUCLEOTIDE SEQUENCE</scope>
</reference>
<comment type="similarity">
    <text evidence="1 7">Belongs to the DNA photolyase class-1 family.</text>
</comment>
<comment type="function">
    <text evidence="7">May have a photoreceptor function.</text>
</comment>
<dbReference type="Pfam" id="PF00875">
    <property type="entry name" value="DNA_photolyase"/>
    <property type="match status" value="1"/>
</dbReference>
<evidence type="ECO:0000313" key="9">
    <source>
        <dbReference type="EMBL" id="CAE7217415.1"/>
    </source>
</evidence>
<evidence type="ECO:0000256" key="1">
    <source>
        <dbReference type="ARBA" id="ARBA00005862"/>
    </source>
</evidence>
<dbReference type="SUPFAM" id="SSF52425">
    <property type="entry name" value="Cryptochrome/photolyase, N-terminal domain"/>
    <property type="match status" value="1"/>
</dbReference>
<keyword evidence="3 5" id="KW-0274">FAD</keyword>
<dbReference type="Proteomes" id="UP000604046">
    <property type="component" value="Unassembled WGS sequence"/>
</dbReference>
<accession>A0A812K5R1</accession>
<dbReference type="InterPro" id="IPR005101">
    <property type="entry name" value="Cryptochr/Photolyase_FAD-bd"/>
</dbReference>
<evidence type="ECO:0000313" key="10">
    <source>
        <dbReference type="Proteomes" id="UP000604046"/>
    </source>
</evidence>
<keyword evidence="2 5" id="KW-0285">Flavoprotein</keyword>
<comment type="caution">
    <text evidence="9">The sequence shown here is derived from an EMBL/GenBank/DDBJ whole genome shotgun (WGS) entry which is preliminary data.</text>
</comment>
<feature type="site" description="Electron transfer via tryptophanyl radical" evidence="6">
    <location>
        <position position="340"/>
    </location>
</feature>
<dbReference type="InterPro" id="IPR014729">
    <property type="entry name" value="Rossmann-like_a/b/a_fold"/>
</dbReference>
<dbReference type="Gene3D" id="1.10.579.10">
    <property type="entry name" value="DNA Cyclobutane Dipyrimidine Photolyase, subunit A, domain 3"/>
    <property type="match status" value="1"/>
</dbReference>
<dbReference type="InterPro" id="IPR018394">
    <property type="entry name" value="DNA_photolyase_1_CS_C"/>
</dbReference>